<sequence>MNSGNLQLRCRWELLEIELAILDTAHKRVELVAIKVQSDTGVPGMSSMVGSEGVLPRR</sequence>
<comment type="caution">
    <text evidence="1">The sequence shown here is derived from an EMBL/GenBank/DDBJ whole genome shotgun (WGS) entry which is preliminary data.</text>
</comment>
<dbReference type="EMBL" id="JAAXPE010000019">
    <property type="protein sequence ID" value="NKY87538.1"/>
    <property type="molecule type" value="Genomic_DNA"/>
</dbReference>
<gene>
    <name evidence="1" type="ORF">HGA07_18105</name>
</gene>
<organism evidence="1 2">
    <name type="scientific">Nocardia veterana</name>
    <dbReference type="NCBI Taxonomy" id="132249"/>
    <lineage>
        <taxon>Bacteria</taxon>
        <taxon>Bacillati</taxon>
        <taxon>Actinomycetota</taxon>
        <taxon>Actinomycetes</taxon>
        <taxon>Mycobacteriales</taxon>
        <taxon>Nocardiaceae</taxon>
        <taxon>Nocardia</taxon>
    </lineage>
</organism>
<evidence type="ECO:0000313" key="2">
    <source>
        <dbReference type="Proteomes" id="UP000523447"/>
    </source>
</evidence>
<reference evidence="1 2" key="1">
    <citation type="submission" date="2020-04" db="EMBL/GenBank/DDBJ databases">
        <title>MicrobeNet Type strains.</title>
        <authorList>
            <person name="Nicholson A.C."/>
        </authorList>
    </citation>
    <scope>NUCLEOTIDE SEQUENCE [LARGE SCALE GENOMIC DNA]</scope>
    <source>
        <strain evidence="1 2">DSM 44445</strain>
    </source>
</reference>
<proteinExistence type="predicted"/>
<evidence type="ECO:0000313" key="1">
    <source>
        <dbReference type="EMBL" id="NKY87538.1"/>
    </source>
</evidence>
<dbReference type="AlphaFoldDB" id="A0A7X6LZN5"/>
<accession>A0A7X6LZN5</accession>
<keyword evidence="2" id="KW-1185">Reference proteome</keyword>
<protein>
    <submittedName>
        <fullName evidence="1">Uncharacterized protein</fullName>
    </submittedName>
</protein>
<name>A0A7X6LZN5_9NOCA</name>
<dbReference type="RefSeq" id="WP_157171640.1">
    <property type="nucleotide sequence ID" value="NZ_CAWPHS010000011.1"/>
</dbReference>
<dbReference type="Proteomes" id="UP000523447">
    <property type="component" value="Unassembled WGS sequence"/>
</dbReference>